<evidence type="ECO:0000256" key="18">
    <source>
        <dbReference type="SAM" id="Phobius"/>
    </source>
</evidence>
<comment type="caution">
    <text evidence="22">The sequence shown here is derived from an EMBL/GenBank/DDBJ whole genome shotgun (WGS) entry which is preliminary data.</text>
</comment>
<keyword evidence="11 15" id="KW-0408">Iron</keyword>
<evidence type="ECO:0000259" key="20">
    <source>
        <dbReference type="PROSITE" id="PS50999"/>
    </source>
</evidence>
<dbReference type="Gene3D" id="1.10.287.90">
    <property type="match status" value="1"/>
</dbReference>
<evidence type="ECO:0000256" key="12">
    <source>
        <dbReference type="ARBA" id="ARBA00023008"/>
    </source>
</evidence>
<dbReference type="EC" id="7.1.1.9" evidence="17"/>
<dbReference type="Pfam" id="PF00116">
    <property type="entry name" value="COX2"/>
    <property type="match status" value="1"/>
</dbReference>
<evidence type="ECO:0000256" key="13">
    <source>
        <dbReference type="ARBA" id="ARBA00023136"/>
    </source>
</evidence>
<dbReference type="InterPro" id="IPR011759">
    <property type="entry name" value="Cyt_c_oxidase_su2_TM_dom"/>
</dbReference>
<keyword evidence="4 15" id="KW-0349">Heme</keyword>
<dbReference type="PROSITE" id="PS50857">
    <property type="entry name" value="COX2_CUA"/>
    <property type="match status" value="1"/>
</dbReference>
<dbReference type="Proteomes" id="UP000709959">
    <property type="component" value="Unassembled WGS sequence"/>
</dbReference>
<feature type="domain" description="Cytochrome oxidase subunit II copper A binding" evidence="19">
    <location>
        <begin position="91"/>
        <end position="201"/>
    </location>
</feature>
<evidence type="ECO:0000259" key="19">
    <source>
        <dbReference type="PROSITE" id="PS50857"/>
    </source>
</evidence>
<dbReference type="PROSITE" id="PS50999">
    <property type="entry name" value="COX2_TM"/>
    <property type="match status" value="1"/>
</dbReference>
<evidence type="ECO:0000256" key="7">
    <source>
        <dbReference type="ARBA" id="ARBA00022723"/>
    </source>
</evidence>
<dbReference type="Pfam" id="PF02790">
    <property type="entry name" value="COX2_TM"/>
    <property type="match status" value="1"/>
</dbReference>
<evidence type="ECO:0000256" key="11">
    <source>
        <dbReference type="ARBA" id="ARBA00023004"/>
    </source>
</evidence>
<dbReference type="InterPro" id="IPR001505">
    <property type="entry name" value="Copper_CuA"/>
</dbReference>
<comment type="function">
    <text evidence="14 17">Subunits I and II form the functional core of the enzyme complex. Electrons originating in cytochrome c are transferred via heme a and Cu(A) to the binuclear center formed by heme a3 and Cu(B).</text>
</comment>
<dbReference type="AlphaFoldDB" id="A0A936F3L7"/>
<feature type="domain" description="Cytochrome oxidase subunit II transmembrane region profile" evidence="20">
    <location>
        <begin position="1"/>
        <end position="90"/>
    </location>
</feature>
<comment type="cofactor">
    <cofactor evidence="17">
        <name>Cu cation</name>
        <dbReference type="ChEBI" id="CHEBI:23378"/>
    </cofactor>
    <text evidence="17">Binds a copper A center.</text>
</comment>
<dbReference type="Gene3D" id="2.60.40.420">
    <property type="entry name" value="Cupredoxins - blue copper proteins"/>
    <property type="match status" value="1"/>
</dbReference>
<evidence type="ECO:0000256" key="15">
    <source>
        <dbReference type="PROSITE-ProRule" id="PRU00433"/>
    </source>
</evidence>
<dbReference type="GO" id="GO:0042773">
    <property type="term" value="P:ATP synthesis coupled electron transport"/>
    <property type="evidence" value="ECO:0007669"/>
    <property type="project" value="TreeGrafter"/>
</dbReference>
<keyword evidence="3 16" id="KW-0813">Transport</keyword>
<evidence type="ECO:0000256" key="16">
    <source>
        <dbReference type="RuleBase" id="RU000456"/>
    </source>
</evidence>
<keyword evidence="6 16" id="KW-0812">Transmembrane</keyword>
<comment type="similarity">
    <text evidence="2 16">Belongs to the cytochrome c oxidase subunit 2 family.</text>
</comment>
<dbReference type="Pfam" id="PF00034">
    <property type="entry name" value="Cytochrom_C"/>
    <property type="match status" value="1"/>
</dbReference>
<dbReference type="PROSITE" id="PS00078">
    <property type="entry name" value="COX2"/>
    <property type="match status" value="1"/>
</dbReference>
<feature type="transmembrane region" description="Helical" evidence="18">
    <location>
        <begin position="17"/>
        <end position="41"/>
    </location>
</feature>
<evidence type="ECO:0000256" key="10">
    <source>
        <dbReference type="ARBA" id="ARBA00022989"/>
    </source>
</evidence>
<evidence type="ECO:0000256" key="3">
    <source>
        <dbReference type="ARBA" id="ARBA00022448"/>
    </source>
</evidence>
<evidence type="ECO:0000256" key="8">
    <source>
        <dbReference type="ARBA" id="ARBA00022967"/>
    </source>
</evidence>
<keyword evidence="5 16" id="KW-0679">Respiratory chain</keyword>
<evidence type="ECO:0000256" key="4">
    <source>
        <dbReference type="ARBA" id="ARBA00022617"/>
    </source>
</evidence>
<dbReference type="SUPFAM" id="SSF46626">
    <property type="entry name" value="Cytochrome c"/>
    <property type="match status" value="1"/>
</dbReference>
<evidence type="ECO:0000313" key="22">
    <source>
        <dbReference type="EMBL" id="MBK8573509.1"/>
    </source>
</evidence>
<evidence type="ECO:0000256" key="17">
    <source>
        <dbReference type="RuleBase" id="RU004024"/>
    </source>
</evidence>
<accession>A0A936F3L7</accession>
<feature type="domain" description="Cytochrome c" evidence="21">
    <location>
        <begin position="222"/>
        <end position="318"/>
    </location>
</feature>
<sequence length="318" mass="35757">MDWMNQAAVSAQKSDAVFFYVFGLSVVFLIGITALMIYFVVRYSKKRNPVASQIDGHVGLEVVWTVIPLVLFLSIFYYGWTNYEYMNQAPRDAMAVKVTARQWSWSFEYPNGKQSKVLFAPIGKPMKMEVRSADVVHGFYVPSFRIKIDAVPSRTNSTWFQATKVGSYDIQCTVICGVDHSLMLSKVIVVPEDEFKAWYFGGEDAPEPGKSFRASEAHPDLKDLPQGLAVLTAKGCLACHSVDGKPKVGPTLKALYGRDEQILMAGTMKVIQVDDAYLRRSITHPMDQVVRGYPNAMPKTQLTEQELNEVVRYIKTLN</sequence>
<dbReference type="EMBL" id="JADKCH010000020">
    <property type="protein sequence ID" value="MBK8573509.1"/>
    <property type="molecule type" value="Genomic_DNA"/>
</dbReference>
<dbReference type="InterPro" id="IPR008972">
    <property type="entry name" value="Cupredoxin"/>
</dbReference>
<name>A0A936F3L7_9BACT</name>
<dbReference type="InterPro" id="IPR036257">
    <property type="entry name" value="Cyt_c_oxidase_su2_TM_sf"/>
</dbReference>
<evidence type="ECO:0000256" key="6">
    <source>
        <dbReference type="ARBA" id="ARBA00022692"/>
    </source>
</evidence>
<reference evidence="22 23" key="1">
    <citation type="submission" date="2020-10" db="EMBL/GenBank/DDBJ databases">
        <title>Connecting structure to function with the recovery of over 1000 high-quality activated sludge metagenome-assembled genomes encoding full-length rRNA genes using long-read sequencing.</title>
        <authorList>
            <person name="Singleton C.M."/>
            <person name="Petriglieri F."/>
            <person name="Kristensen J.M."/>
            <person name="Kirkegaard R.H."/>
            <person name="Michaelsen T.Y."/>
            <person name="Andersen M.H."/>
            <person name="Karst S.M."/>
            <person name="Dueholm M.S."/>
            <person name="Nielsen P.H."/>
            <person name="Albertsen M."/>
        </authorList>
    </citation>
    <scope>NUCLEOTIDE SEQUENCE [LARGE SCALE GENOMIC DNA]</scope>
    <source>
        <strain evidence="22">OdNE_18-Q3-R46-58_MAXAC.008</strain>
    </source>
</reference>
<dbReference type="GO" id="GO:0005507">
    <property type="term" value="F:copper ion binding"/>
    <property type="evidence" value="ECO:0007669"/>
    <property type="project" value="InterPro"/>
</dbReference>
<keyword evidence="7 15" id="KW-0479">Metal-binding</keyword>
<dbReference type="PANTHER" id="PTHR22888">
    <property type="entry name" value="CYTOCHROME C OXIDASE, SUBUNIT II"/>
    <property type="match status" value="1"/>
</dbReference>
<keyword evidence="8" id="KW-1278">Translocase</keyword>
<evidence type="ECO:0000256" key="9">
    <source>
        <dbReference type="ARBA" id="ARBA00022982"/>
    </source>
</evidence>
<comment type="subcellular location">
    <subcellularLocation>
        <location evidence="16">Cell membrane</location>
        <topology evidence="16">Multi-pass membrane protein</topology>
    </subcellularLocation>
    <subcellularLocation>
        <location evidence="1">Membrane</location>
        <topology evidence="1">Multi-pass membrane protein</topology>
    </subcellularLocation>
</comment>
<evidence type="ECO:0000256" key="14">
    <source>
        <dbReference type="ARBA" id="ARBA00024688"/>
    </source>
</evidence>
<dbReference type="GO" id="GO:0005886">
    <property type="term" value="C:plasma membrane"/>
    <property type="evidence" value="ECO:0007669"/>
    <property type="project" value="UniProtKB-SubCell"/>
</dbReference>
<keyword evidence="10 18" id="KW-1133">Transmembrane helix</keyword>
<dbReference type="PANTHER" id="PTHR22888:SF9">
    <property type="entry name" value="CYTOCHROME C OXIDASE SUBUNIT 2"/>
    <property type="match status" value="1"/>
</dbReference>
<gene>
    <name evidence="22" type="primary">coxB</name>
    <name evidence="22" type="ORF">IPN91_12945</name>
</gene>
<evidence type="ECO:0000259" key="21">
    <source>
        <dbReference type="PROSITE" id="PS51007"/>
    </source>
</evidence>
<dbReference type="InterPro" id="IPR009056">
    <property type="entry name" value="Cyt_c-like_dom"/>
</dbReference>
<feature type="transmembrane region" description="Helical" evidence="18">
    <location>
        <begin position="62"/>
        <end position="80"/>
    </location>
</feature>
<dbReference type="InterPro" id="IPR014222">
    <property type="entry name" value="Cyt_c_oxidase_su2"/>
</dbReference>
<comment type="catalytic activity">
    <reaction evidence="17">
        <text>4 Fe(II)-[cytochrome c] + O2 + 8 H(+)(in) = 4 Fe(III)-[cytochrome c] + 2 H2O + 4 H(+)(out)</text>
        <dbReference type="Rhea" id="RHEA:11436"/>
        <dbReference type="Rhea" id="RHEA-COMP:10350"/>
        <dbReference type="Rhea" id="RHEA-COMP:14399"/>
        <dbReference type="ChEBI" id="CHEBI:15377"/>
        <dbReference type="ChEBI" id="CHEBI:15378"/>
        <dbReference type="ChEBI" id="CHEBI:15379"/>
        <dbReference type="ChEBI" id="CHEBI:29033"/>
        <dbReference type="ChEBI" id="CHEBI:29034"/>
        <dbReference type="EC" id="7.1.1.9"/>
    </reaction>
</comment>
<keyword evidence="12 17" id="KW-0186">Copper</keyword>
<dbReference type="InterPro" id="IPR036909">
    <property type="entry name" value="Cyt_c-like_dom_sf"/>
</dbReference>
<dbReference type="Gene3D" id="1.10.760.10">
    <property type="entry name" value="Cytochrome c-like domain"/>
    <property type="match status" value="1"/>
</dbReference>
<dbReference type="InterPro" id="IPR002429">
    <property type="entry name" value="CcO_II-like_C"/>
</dbReference>
<dbReference type="GO" id="GO:0004129">
    <property type="term" value="F:cytochrome-c oxidase activity"/>
    <property type="evidence" value="ECO:0007669"/>
    <property type="project" value="UniProtKB-EC"/>
</dbReference>
<proteinExistence type="inferred from homology"/>
<evidence type="ECO:0000256" key="5">
    <source>
        <dbReference type="ARBA" id="ARBA00022660"/>
    </source>
</evidence>
<dbReference type="GO" id="GO:0020037">
    <property type="term" value="F:heme binding"/>
    <property type="evidence" value="ECO:0007669"/>
    <property type="project" value="InterPro"/>
</dbReference>
<dbReference type="PROSITE" id="PS51007">
    <property type="entry name" value="CYTC"/>
    <property type="match status" value="1"/>
</dbReference>
<dbReference type="SUPFAM" id="SSF81464">
    <property type="entry name" value="Cytochrome c oxidase subunit II-like, transmembrane region"/>
    <property type="match status" value="1"/>
</dbReference>
<dbReference type="SUPFAM" id="SSF49503">
    <property type="entry name" value="Cupredoxins"/>
    <property type="match status" value="1"/>
</dbReference>
<evidence type="ECO:0000313" key="23">
    <source>
        <dbReference type="Proteomes" id="UP000709959"/>
    </source>
</evidence>
<dbReference type="GO" id="GO:0016491">
    <property type="term" value="F:oxidoreductase activity"/>
    <property type="evidence" value="ECO:0007669"/>
    <property type="project" value="InterPro"/>
</dbReference>
<evidence type="ECO:0000256" key="1">
    <source>
        <dbReference type="ARBA" id="ARBA00004141"/>
    </source>
</evidence>
<keyword evidence="13 18" id="KW-0472">Membrane</keyword>
<evidence type="ECO:0000256" key="2">
    <source>
        <dbReference type="ARBA" id="ARBA00007866"/>
    </source>
</evidence>
<organism evidence="22 23">
    <name type="scientific">Candidatus Geothrix odensensis</name>
    <dbReference type="NCBI Taxonomy" id="2954440"/>
    <lineage>
        <taxon>Bacteria</taxon>
        <taxon>Pseudomonadati</taxon>
        <taxon>Acidobacteriota</taxon>
        <taxon>Holophagae</taxon>
        <taxon>Holophagales</taxon>
        <taxon>Holophagaceae</taxon>
        <taxon>Geothrix</taxon>
    </lineage>
</organism>
<dbReference type="InterPro" id="IPR045187">
    <property type="entry name" value="CcO_II"/>
</dbReference>
<protein>
    <recommendedName>
        <fullName evidence="17">Cytochrome c oxidase subunit 2</fullName>
        <ecNumber evidence="17">7.1.1.9</ecNumber>
    </recommendedName>
</protein>
<dbReference type="NCBIfam" id="TIGR02866">
    <property type="entry name" value="CoxB"/>
    <property type="match status" value="1"/>
</dbReference>
<keyword evidence="9 16" id="KW-0249">Electron transport</keyword>